<dbReference type="InterPro" id="IPR039509">
    <property type="entry name" value="SPATA31"/>
</dbReference>
<dbReference type="GO" id="GO:0016020">
    <property type="term" value="C:membrane"/>
    <property type="evidence" value="ECO:0007669"/>
    <property type="project" value="UniProtKB-SubCell"/>
</dbReference>
<keyword evidence="5" id="KW-1133">Transmembrane helix</keyword>
<organism evidence="11 12">
    <name type="scientific">Fukomys damarensis</name>
    <name type="common">Damaraland mole rat</name>
    <name type="synonym">Cryptomys damarensis</name>
    <dbReference type="NCBI Taxonomy" id="885580"/>
    <lineage>
        <taxon>Eukaryota</taxon>
        <taxon>Metazoa</taxon>
        <taxon>Chordata</taxon>
        <taxon>Craniata</taxon>
        <taxon>Vertebrata</taxon>
        <taxon>Euteleostomi</taxon>
        <taxon>Mammalia</taxon>
        <taxon>Eutheria</taxon>
        <taxon>Euarchontoglires</taxon>
        <taxon>Glires</taxon>
        <taxon>Rodentia</taxon>
        <taxon>Hystricomorpha</taxon>
        <taxon>Bathyergidae</taxon>
        <taxon>Fukomys</taxon>
    </lineage>
</organism>
<name>A0A091DQP7_FUKDA</name>
<dbReference type="AlphaFoldDB" id="A0A091DQP7"/>
<feature type="compositionally biased region" description="Basic and acidic residues" evidence="9">
    <location>
        <begin position="42"/>
        <end position="51"/>
    </location>
</feature>
<evidence type="ECO:0000259" key="10">
    <source>
        <dbReference type="Pfam" id="PF14650"/>
    </source>
</evidence>
<dbReference type="GO" id="GO:0030154">
    <property type="term" value="P:cell differentiation"/>
    <property type="evidence" value="ECO:0007669"/>
    <property type="project" value="UniProtKB-KW"/>
</dbReference>
<gene>
    <name evidence="11" type="ORF">H920_05204</name>
</gene>
<feature type="region of interest" description="Disordered" evidence="9">
    <location>
        <begin position="618"/>
        <end position="653"/>
    </location>
</feature>
<evidence type="ECO:0000256" key="4">
    <source>
        <dbReference type="ARBA" id="ARBA00022871"/>
    </source>
</evidence>
<evidence type="ECO:0000256" key="2">
    <source>
        <dbReference type="ARBA" id="ARBA00022692"/>
    </source>
</evidence>
<feature type="region of interest" description="Disordered" evidence="9">
    <location>
        <begin position="32"/>
        <end position="51"/>
    </location>
</feature>
<keyword evidence="2" id="KW-0812">Transmembrane</keyword>
<comment type="subcellular location">
    <subcellularLocation>
        <location evidence="1">Membrane</location>
        <topology evidence="1">Single-pass membrane protein</topology>
    </subcellularLocation>
</comment>
<evidence type="ECO:0000256" key="8">
    <source>
        <dbReference type="ARBA" id="ARBA00037695"/>
    </source>
</evidence>
<feature type="region of interest" description="Disordered" evidence="9">
    <location>
        <begin position="445"/>
        <end position="489"/>
    </location>
</feature>
<feature type="region of interest" description="Disordered" evidence="9">
    <location>
        <begin position="144"/>
        <end position="194"/>
    </location>
</feature>
<comment type="similarity">
    <text evidence="7">Belongs to the SPATA31 family.</text>
</comment>
<keyword evidence="12" id="KW-1185">Reference proteome</keyword>
<feature type="compositionally biased region" description="Basic and acidic residues" evidence="9">
    <location>
        <begin position="635"/>
        <end position="653"/>
    </location>
</feature>
<feature type="domain" description="SPATA31" evidence="10">
    <location>
        <begin position="361"/>
        <end position="640"/>
    </location>
</feature>
<dbReference type="GO" id="GO:0007283">
    <property type="term" value="P:spermatogenesis"/>
    <property type="evidence" value="ECO:0007669"/>
    <property type="project" value="UniProtKB-KW"/>
</dbReference>
<evidence type="ECO:0000256" key="9">
    <source>
        <dbReference type="SAM" id="MobiDB-lite"/>
    </source>
</evidence>
<feature type="compositionally biased region" description="Basic and acidic residues" evidence="9">
    <location>
        <begin position="709"/>
        <end position="718"/>
    </location>
</feature>
<evidence type="ECO:0000256" key="1">
    <source>
        <dbReference type="ARBA" id="ARBA00004167"/>
    </source>
</evidence>
<accession>A0A091DQP7</accession>
<proteinExistence type="inferred from homology"/>
<feature type="compositionally biased region" description="Polar residues" evidence="9">
    <location>
        <begin position="445"/>
        <end position="463"/>
    </location>
</feature>
<evidence type="ECO:0000313" key="11">
    <source>
        <dbReference type="EMBL" id="KFO33402.1"/>
    </source>
</evidence>
<dbReference type="Proteomes" id="UP000028990">
    <property type="component" value="Unassembled WGS sequence"/>
</dbReference>
<evidence type="ECO:0000256" key="5">
    <source>
        <dbReference type="ARBA" id="ARBA00022989"/>
    </source>
</evidence>
<feature type="region of interest" description="Disordered" evidence="9">
    <location>
        <begin position="533"/>
        <end position="571"/>
    </location>
</feature>
<keyword evidence="3" id="KW-0221">Differentiation</keyword>
<dbReference type="PANTHER" id="PTHR21859:SF55">
    <property type="entry name" value="SPERMATOGENESIS-ASSOCIATED PROTEIN 31A1-RELATED"/>
    <property type="match status" value="1"/>
</dbReference>
<reference evidence="11 12" key="1">
    <citation type="submission" date="2013-11" db="EMBL/GenBank/DDBJ databases">
        <title>The Damaraland mole rat (Fukomys damarensis) genome and evolution of African mole rats.</title>
        <authorList>
            <person name="Gladyshev V.N."/>
            <person name="Fang X."/>
        </authorList>
    </citation>
    <scope>NUCLEOTIDE SEQUENCE [LARGE SCALE GENOMIC DNA]</scope>
    <source>
        <tissue evidence="11">Liver</tissue>
    </source>
</reference>
<feature type="region of interest" description="Disordered" evidence="9">
    <location>
        <begin position="709"/>
        <end position="737"/>
    </location>
</feature>
<dbReference type="EMBL" id="KN122093">
    <property type="protein sequence ID" value="KFO33402.1"/>
    <property type="molecule type" value="Genomic_DNA"/>
</dbReference>
<keyword evidence="4" id="KW-0744">Spermatogenesis</keyword>
<evidence type="ECO:0000313" key="12">
    <source>
        <dbReference type="Proteomes" id="UP000028990"/>
    </source>
</evidence>
<evidence type="ECO:0000256" key="7">
    <source>
        <dbReference type="ARBA" id="ARBA00035009"/>
    </source>
</evidence>
<feature type="compositionally biased region" description="Low complexity" evidence="9">
    <location>
        <begin position="722"/>
        <end position="736"/>
    </location>
</feature>
<feature type="compositionally biased region" description="Low complexity" evidence="9">
    <location>
        <begin position="162"/>
        <end position="182"/>
    </location>
</feature>
<comment type="function">
    <text evidence="8">May play a role in spermatogenesis.</text>
</comment>
<evidence type="ECO:0000256" key="6">
    <source>
        <dbReference type="ARBA" id="ARBA00023136"/>
    </source>
</evidence>
<evidence type="ECO:0000256" key="3">
    <source>
        <dbReference type="ARBA" id="ARBA00022782"/>
    </source>
</evidence>
<dbReference type="PANTHER" id="PTHR21859">
    <property type="entry name" value="ACROSOME-SPECIFIC PROTEIN"/>
    <property type="match status" value="1"/>
</dbReference>
<dbReference type="Pfam" id="PF14650">
    <property type="entry name" value="FAM75"/>
    <property type="match status" value="1"/>
</dbReference>
<dbReference type="eggNOG" id="ENOG502RU0E">
    <property type="taxonomic scope" value="Eukaryota"/>
</dbReference>
<protein>
    <submittedName>
        <fullName evidence="11">Protein FAM75A3</fullName>
    </submittedName>
</protein>
<sequence length="894" mass="98851">MAKFQFHCLGDGYDPSRCMWSVHFPPDISIPSGLSIGTTTTSEKEKSQKVPYGEKKLEQDEKEELHSESSLGNLLHGSRLYQLLREDAPDEEFHSVSDRPIRQPSENCFVSASSSLVSLAPLTEHLPPVVPTLSPGLKTFPVSLGSQPASSASLPPEPLTPPRCLSPQPLLLSTSPSRTASPMASWPPLPDPSLALPQWDSSSLPLGIIPQNSSPPNNCSLSSPAPAISILGHSGCPISALSHGQEPPRALCHSSLSDSECQGGHLTCQSPEASVLPDIAHTQVEDGSSYFLNPDVQKVLEILINKKVELKIYKNTKEEGQNIPRYSLGNMLKSPDKEEDPITSQAFWKTKGKADHLPASQQLFYPKVLGDQLQQKCSQLFWGLPILHSESLMDNIRASGASLEISPISFNGLYNHVLVQTNVPPQVFSPQPVVHHVAQPQTLTRTMPSCKTPPVSQKQTQEHVPSLPVVPCPSPPVRASDVSCPTNKKGRQYPIAPTIQYLQHKLLKEQKENRRVLPSVVKKSQKVISQSIDKYQASQENKSSINFPQRTGRSRNKRSPGSRNPSIHQRARVTCLTHRGECFESPRRMITNRPSSSRGICNLLMKERMSQEQKELRMAKLQDPRMSKSKMFVSPERKKSFERPKTGGKEGRFVRGRGVGELIPSSQLREIRDTMGSKSLLLSEKKQASSESTFGNRVRNFLQHILSDKGRGEAESMQKVKSPSTTTQSQGSVTSSRLCMDSGSIDAQVLATTIGRILEEKMKLQHELCASKENVTQGKPQTDRWSSYGKNASLPQQRRIMSNMACGQRVSPKGHSHLTNSMVNTDRESNPAFPPRETQLLTNHFHRMPVGTGTSDHPVHCPRHCTLQKRVCPSQSQNASRVYPSLLTKPDLFH</sequence>
<keyword evidence="6" id="KW-0472">Membrane</keyword>
<feature type="compositionally biased region" description="Polar residues" evidence="9">
    <location>
        <begin position="533"/>
        <end position="551"/>
    </location>
</feature>
<feature type="compositionally biased region" description="Low complexity" evidence="9">
    <location>
        <begin position="144"/>
        <end position="154"/>
    </location>
</feature>